<accession>A0ACD3A7A1</accession>
<dbReference type="EMBL" id="ML208677">
    <property type="protein sequence ID" value="TFK61274.1"/>
    <property type="molecule type" value="Genomic_DNA"/>
</dbReference>
<name>A0ACD3A7A1_9AGAR</name>
<gene>
    <name evidence="1" type="ORF">BDN72DRAFT_828426</name>
</gene>
<dbReference type="Proteomes" id="UP000308600">
    <property type="component" value="Unassembled WGS sequence"/>
</dbReference>
<organism evidence="1 2">
    <name type="scientific">Pluteus cervinus</name>
    <dbReference type="NCBI Taxonomy" id="181527"/>
    <lineage>
        <taxon>Eukaryota</taxon>
        <taxon>Fungi</taxon>
        <taxon>Dikarya</taxon>
        <taxon>Basidiomycota</taxon>
        <taxon>Agaricomycotina</taxon>
        <taxon>Agaricomycetes</taxon>
        <taxon>Agaricomycetidae</taxon>
        <taxon>Agaricales</taxon>
        <taxon>Pluteineae</taxon>
        <taxon>Pluteaceae</taxon>
        <taxon>Pluteus</taxon>
    </lineage>
</organism>
<sequence length="99" mass="10460">MKFQLLLTITALSASSVLTLALPDAEIIAARHASSAAHIEKRACDTNTPCKGYGWAPGLYCGDGNYGCIQGHVYQIGGDTSVCDYGVRDSCVQCNQLSC</sequence>
<evidence type="ECO:0000313" key="2">
    <source>
        <dbReference type="Proteomes" id="UP000308600"/>
    </source>
</evidence>
<protein>
    <submittedName>
        <fullName evidence="1">Uncharacterized protein</fullName>
    </submittedName>
</protein>
<reference evidence="1 2" key="1">
    <citation type="journal article" date="2019" name="Nat. Ecol. Evol.">
        <title>Megaphylogeny resolves global patterns of mushroom evolution.</title>
        <authorList>
            <person name="Varga T."/>
            <person name="Krizsan K."/>
            <person name="Foldi C."/>
            <person name="Dima B."/>
            <person name="Sanchez-Garcia M."/>
            <person name="Sanchez-Ramirez S."/>
            <person name="Szollosi G.J."/>
            <person name="Szarkandi J.G."/>
            <person name="Papp V."/>
            <person name="Albert L."/>
            <person name="Andreopoulos W."/>
            <person name="Angelini C."/>
            <person name="Antonin V."/>
            <person name="Barry K.W."/>
            <person name="Bougher N.L."/>
            <person name="Buchanan P."/>
            <person name="Buyck B."/>
            <person name="Bense V."/>
            <person name="Catcheside P."/>
            <person name="Chovatia M."/>
            <person name="Cooper J."/>
            <person name="Damon W."/>
            <person name="Desjardin D."/>
            <person name="Finy P."/>
            <person name="Geml J."/>
            <person name="Haridas S."/>
            <person name="Hughes K."/>
            <person name="Justo A."/>
            <person name="Karasinski D."/>
            <person name="Kautmanova I."/>
            <person name="Kiss B."/>
            <person name="Kocsube S."/>
            <person name="Kotiranta H."/>
            <person name="LaButti K.M."/>
            <person name="Lechner B.E."/>
            <person name="Liimatainen K."/>
            <person name="Lipzen A."/>
            <person name="Lukacs Z."/>
            <person name="Mihaltcheva S."/>
            <person name="Morgado L.N."/>
            <person name="Niskanen T."/>
            <person name="Noordeloos M.E."/>
            <person name="Ohm R.A."/>
            <person name="Ortiz-Santana B."/>
            <person name="Ovrebo C."/>
            <person name="Racz N."/>
            <person name="Riley R."/>
            <person name="Savchenko A."/>
            <person name="Shiryaev A."/>
            <person name="Soop K."/>
            <person name="Spirin V."/>
            <person name="Szebenyi C."/>
            <person name="Tomsovsky M."/>
            <person name="Tulloss R.E."/>
            <person name="Uehling J."/>
            <person name="Grigoriev I.V."/>
            <person name="Vagvolgyi C."/>
            <person name="Papp T."/>
            <person name="Martin F.M."/>
            <person name="Miettinen O."/>
            <person name="Hibbett D.S."/>
            <person name="Nagy L.G."/>
        </authorList>
    </citation>
    <scope>NUCLEOTIDE SEQUENCE [LARGE SCALE GENOMIC DNA]</scope>
    <source>
        <strain evidence="1 2">NL-1719</strain>
    </source>
</reference>
<proteinExistence type="predicted"/>
<evidence type="ECO:0000313" key="1">
    <source>
        <dbReference type="EMBL" id="TFK61274.1"/>
    </source>
</evidence>
<keyword evidence="2" id="KW-1185">Reference proteome</keyword>